<dbReference type="Pfam" id="PF00294">
    <property type="entry name" value="PfkB"/>
    <property type="match status" value="1"/>
</dbReference>
<evidence type="ECO:0000259" key="2">
    <source>
        <dbReference type="Pfam" id="PF00294"/>
    </source>
</evidence>
<dbReference type="GO" id="GO:0046872">
    <property type="term" value="F:metal ion binding"/>
    <property type="evidence" value="ECO:0007669"/>
    <property type="project" value="UniProtKB-KW"/>
</dbReference>
<dbReference type="SUPFAM" id="SSF53613">
    <property type="entry name" value="Ribokinase-like"/>
    <property type="match status" value="1"/>
</dbReference>
<proteinExistence type="predicted"/>
<dbReference type="InterPro" id="IPR029056">
    <property type="entry name" value="Ribokinase-like"/>
</dbReference>
<dbReference type="PANTHER" id="PTHR42909">
    <property type="entry name" value="ZGC:136858"/>
    <property type="match status" value="1"/>
</dbReference>
<sequence>MILILTHLRIRIYVAPSSGMNLNQLIALWYEPTDVSIATKLFEIGSQWENTLHFISPNKNELLAISRFLGIPVPDNKLIITLEDINEMANHLAKHIPGVLVKNGAINSHLYRPLCHVSKIPNKTFSASGCGDCFAAGIIYGIHNNLNEEDCVNLALKAAALSLRSHEPVPSTLTSLNEPNFKLSTYA</sequence>
<evidence type="ECO:0000256" key="1">
    <source>
        <dbReference type="ARBA" id="ARBA00022723"/>
    </source>
</evidence>
<dbReference type="GO" id="GO:0005737">
    <property type="term" value="C:cytoplasm"/>
    <property type="evidence" value="ECO:0007669"/>
    <property type="project" value="TreeGrafter"/>
</dbReference>
<keyword evidence="1" id="KW-0479">Metal-binding</keyword>
<dbReference type="Gene3D" id="3.40.1190.20">
    <property type="match status" value="1"/>
</dbReference>
<reference evidence="3" key="1">
    <citation type="journal article" date="2020" name="G3 (Bethesda)">
        <title>High-Quality Assemblies for Three Invasive Social Wasps from the &lt;i&gt;Vespula&lt;/i&gt; Genus.</title>
        <authorList>
            <person name="Harrop T.W.R."/>
            <person name="Guhlin J."/>
            <person name="McLaughlin G.M."/>
            <person name="Permina E."/>
            <person name="Stockwell P."/>
            <person name="Gilligan J."/>
            <person name="Le Lec M.F."/>
            <person name="Gruber M.A.M."/>
            <person name="Quinn O."/>
            <person name="Lovegrove M."/>
            <person name="Duncan E.J."/>
            <person name="Remnant E.J."/>
            <person name="Van Eeckhoven J."/>
            <person name="Graham B."/>
            <person name="Knapp R.A."/>
            <person name="Langford K.W."/>
            <person name="Kronenberg Z."/>
            <person name="Press M.O."/>
            <person name="Eacker S.M."/>
            <person name="Wilson-Rankin E.E."/>
            <person name="Purcell J."/>
            <person name="Lester P.J."/>
            <person name="Dearden P.K."/>
        </authorList>
    </citation>
    <scope>NUCLEOTIDE SEQUENCE</scope>
    <source>
        <strain evidence="3">Marl-1</strain>
    </source>
</reference>
<comment type="caution">
    <text evidence="3">The sequence shown here is derived from an EMBL/GenBank/DDBJ whole genome shotgun (WGS) entry which is preliminary data.</text>
</comment>
<dbReference type="GO" id="GO:0016798">
    <property type="term" value="F:hydrolase activity, acting on glycosyl bonds"/>
    <property type="evidence" value="ECO:0007669"/>
    <property type="project" value="TreeGrafter"/>
</dbReference>
<evidence type="ECO:0000313" key="4">
    <source>
        <dbReference type="Proteomes" id="UP000614350"/>
    </source>
</evidence>
<evidence type="ECO:0000313" key="3">
    <source>
        <dbReference type="EMBL" id="KAF7392586.1"/>
    </source>
</evidence>
<dbReference type="EMBL" id="JACSEA010000009">
    <property type="protein sequence ID" value="KAF7392586.1"/>
    <property type="molecule type" value="Genomic_DNA"/>
</dbReference>
<dbReference type="AlphaFoldDB" id="A0A834JQ92"/>
<protein>
    <recommendedName>
        <fullName evidence="2">Carbohydrate kinase PfkB domain-containing protein</fullName>
    </recommendedName>
</protein>
<feature type="domain" description="Carbohydrate kinase PfkB" evidence="2">
    <location>
        <begin position="52"/>
        <end position="169"/>
    </location>
</feature>
<dbReference type="PANTHER" id="PTHR42909:SF1">
    <property type="entry name" value="CARBOHYDRATE KINASE PFKB DOMAIN-CONTAINING PROTEIN"/>
    <property type="match status" value="1"/>
</dbReference>
<organism evidence="3 4">
    <name type="scientific">Vespula vulgaris</name>
    <name type="common">Yellow jacket</name>
    <name type="synonym">Wasp</name>
    <dbReference type="NCBI Taxonomy" id="7454"/>
    <lineage>
        <taxon>Eukaryota</taxon>
        <taxon>Metazoa</taxon>
        <taxon>Ecdysozoa</taxon>
        <taxon>Arthropoda</taxon>
        <taxon>Hexapoda</taxon>
        <taxon>Insecta</taxon>
        <taxon>Pterygota</taxon>
        <taxon>Neoptera</taxon>
        <taxon>Endopterygota</taxon>
        <taxon>Hymenoptera</taxon>
        <taxon>Apocrita</taxon>
        <taxon>Aculeata</taxon>
        <taxon>Vespoidea</taxon>
        <taxon>Vespidae</taxon>
        <taxon>Vespinae</taxon>
        <taxon>Vespula</taxon>
    </lineage>
</organism>
<keyword evidence="4" id="KW-1185">Reference proteome</keyword>
<dbReference type="GO" id="GO:0004730">
    <property type="term" value="F:pseudouridylate synthase activity"/>
    <property type="evidence" value="ECO:0007669"/>
    <property type="project" value="TreeGrafter"/>
</dbReference>
<accession>A0A834JQ92</accession>
<dbReference type="Proteomes" id="UP000614350">
    <property type="component" value="Unassembled WGS sequence"/>
</dbReference>
<name>A0A834JQ92_VESVU</name>
<dbReference type="InterPro" id="IPR011611">
    <property type="entry name" value="PfkB_dom"/>
</dbReference>
<gene>
    <name evidence="3" type="ORF">HZH66_008419</name>
</gene>
<dbReference type="GO" id="GO:0006796">
    <property type="term" value="P:phosphate-containing compound metabolic process"/>
    <property type="evidence" value="ECO:0007669"/>
    <property type="project" value="UniProtKB-ARBA"/>
</dbReference>